<accession>A0A917JRR7</accession>
<evidence type="ECO:0000313" key="4">
    <source>
        <dbReference type="Proteomes" id="UP000630149"/>
    </source>
</evidence>
<feature type="domain" description="VTT" evidence="2">
    <location>
        <begin position="12"/>
        <end position="117"/>
    </location>
</feature>
<dbReference type="Proteomes" id="UP000630149">
    <property type="component" value="Unassembled WGS sequence"/>
</dbReference>
<feature type="transmembrane region" description="Helical" evidence="1">
    <location>
        <begin position="130"/>
        <end position="149"/>
    </location>
</feature>
<dbReference type="InterPro" id="IPR051311">
    <property type="entry name" value="DedA_domain"/>
</dbReference>
<keyword evidence="4" id="KW-1185">Reference proteome</keyword>
<dbReference type="PANTHER" id="PTHR42709">
    <property type="entry name" value="ALKALINE PHOSPHATASE LIKE PROTEIN"/>
    <property type="match status" value="1"/>
</dbReference>
<evidence type="ECO:0000256" key="1">
    <source>
        <dbReference type="SAM" id="Phobius"/>
    </source>
</evidence>
<dbReference type="PANTHER" id="PTHR42709:SF11">
    <property type="entry name" value="DEDA FAMILY PROTEIN"/>
    <property type="match status" value="1"/>
</dbReference>
<feature type="transmembrane region" description="Helical" evidence="1">
    <location>
        <begin position="94"/>
        <end position="118"/>
    </location>
</feature>
<dbReference type="InterPro" id="IPR032816">
    <property type="entry name" value="VTT_dom"/>
</dbReference>
<reference evidence="3" key="1">
    <citation type="journal article" date="2014" name="Int. J. Syst. Evol. Microbiol.">
        <title>Complete genome sequence of Corynebacterium casei LMG S-19264T (=DSM 44701T), isolated from a smear-ripened cheese.</title>
        <authorList>
            <consortium name="US DOE Joint Genome Institute (JGI-PGF)"/>
            <person name="Walter F."/>
            <person name="Albersmeier A."/>
            <person name="Kalinowski J."/>
            <person name="Ruckert C."/>
        </authorList>
    </citation>
    <scope>NUCLEOTIDE SEQUENCE</scope>
    <source>
        <strain evidence="3">JCM 13919</strain>
    </source>
</reference>
<evidence type="ECO:0000259" key="2">
    <source>
        <dbReference type="Pfam" id="PF09335"/>
    </source>
</evidence>
<keyword evidence="1" id="KW-1133">Transmembrane helix</keyword>
<proteinExistence type="predicted"/>
<dbReference type="EMBL" id="BMOB01000002">
    <property type="protein sequence ID" value="GGI80576.1"/>
    <property type="molecule type" value="Genomic_DNA"/>
</dbReference>
<feature type="transmembrane region" description="Helical" evidence="1">
    <location>
        <begin position="62"/>
        <end position="82"/>
    </location>
</feature>
<dbReference type="GO" id="GO:0005886">
    <property type="term" value="C:plasma membrane"/>
    <property type="evidence" value="ECO:0007669"/>
    <property type="project" value="TreeGrafter"/>
</dbReference>
<evidence type="ECO:0000313" key="3">
    <source>
        <dbReference type="EMBL" id="GGI80576.1"/>
    </source>
</evidence>
<feature type="transmembrane region" description="Helical" evidence="1">
    <location>
        <begin position="16"/>
        <end position="42"/>
    </location>
</feature>
<gene>
    <name evidence="3" type="ORF">GCM10007966_06360</name>
</gene>
<comment type="caution">
    <text evidence="3">The sequence shown here is derived from an EMBL/GenBank/DDBJ whole genome shotgun (WGS) entry which is preliminary data.</text>
</comment>
<keyword evidence="1" id="KW-0812">Transmembrane</keyword>
<name>A0A917JRR7_9GAMM</name>
<protein>
    <recommendedName>
        <fullName evidence="2">VTT domain-containing protein</fullName>
    </recommendedName>
</protein>
<dbReference type="Pfam" id="PF09335">
    <property type="entry name" value="VTT_dom"/>
    <property type="match status" value="1"/>
</dbReference>
<sequence>MLLSMGLAKPSSSWRYALIATIFSVLGGIFGYLIGYLGIELIEPLIHGSSYAANYEKISSWFSYYGVWIVILAGFTPLPYKLFTITAGVMQMPFLPFILGSILGRGLRFFLVSGIMYFAGKRIQNKLRHYVDAIGWSTVIIFVIVYFFYRWKS</sequence>
<keyword evidence="1" id="KW-0472">Membrane</keyword>
<reference evidence="3" key="2">
    <citation type="submission" date="2020-09" db="EMBL/GenBank/DDBJ databases">
        <authorList>
            <person name="Sun Q."/>
            <person name="Ohkuma M."/>
        </authorList>
    </citation>
    <scope>NUCLEOTIDE SEQUENCE</scope>
    <source>
        <strain evidence="3">JCM 13919</strain>
    </source>
</reference>
<dbReference type="AlphaFoldDB" id="A0A917JRR7"/>
<organism evidence="3 4">
    <name type="scientific">Legionella impletisoli</name>
    <dbReference type="NCBI Taxonomy" id="343510"/>
    <lineage>
        <taxon>Bacteria</taxon>
        <taxon>Pseudomonadati</taxon>
        <taxon>Pseudomonadota</taxon>
        <taxon>Gammaproteobacteria</taxon>
        <taxon>Legionellales</taxon>
        <taxon>Legionellaceae</taxon>
        <taxon>Legionella</taxon>
    </lineage>
</organism>